<sequence>MGKAKKEWITVYRTDPGPIRWEKIPNESKKNDMSRAWFTAKEDSIHIKTMTFCFWCVYCRRGAPRKKRATVFASKPNPRRDLIFFRFYIYSDNKDSMRRVKTQDREQFPDSWKGMEKPFKMYNNSKKITVKLMVDPEKGWELDETPGEQVYICDDSHGGRFRYKDACAFAVKPVKGREVEEFSCSLSFQQEGHDTEHAIYLNPGFSLVEKSVEPGKARTHFNSASAAGCSTSSAPEERDRDNLDEQPRTSQGLNKSHSVNFPRQRHEANSGPEVNLPTLKRSKKAKSSTQGEGDRANLDEQSKTRQDSKPLSSLLDNGPLLEKVCNRLDSSRPGVGDYRDVCSHYGIDSFQVTAVYEKHTDGPSKALLEHLAASHEQLTVAEFARVLREIAKRGDIAKILEEYDNQ</sequence>
<organism evidence="2 3">
    <name type="scientific">Pocillopora meandrina</name>
    <dbReference type="NCBI Taxonomy" id="46732"/>
    <lineage>
        <taxon>Eukaryota</taxon>
        <taxon>Metazoa</taxon>
        <taxon>Cnidaria</taxon>
        <taxon>Anthozoa</taxon>
        <taxon>Hexacorallia</taxon>
        <taxon>Scleractinia</taxon>
        <taxon>Astrocoeniina</taxon>
        <taxon>Pocilloporidae</taxon>
        <taxon>Pocillopora</taxon>
    </lineage>
</organism>
<dbReference type="Gene3D" id="1.10.533.10">
    <property type="entry name" value="Death Domain, Fas"/>
    <property type="match status" value="1"/>
</dbReference>
<gene>
    <name evidence="2" type="ORF">PMEA_00027890</name>
</gene>
<name>A0AAU9XRC4_9CNID</name>
<dbReference type="AlphaFoldDB" id="A0AAU9XRC4"/>
<keyword evidence="3" id="KW-1185">Reference proteome</keyword>
<feature type="compositionally biased region" description="Basic and acidic residues" evidence="1">
    <location>
        <begin position="235"/>
        <end position="247"/>
    </location>
</feature>
<accession>A0AAU9XRC4</accession>
<evidence type="ECO:0000313" key="2">
    <source>
        <dbReference type="EMBL" id="CAH3155234.1"/>
    </source>
</evidence>
<reference evidence="2 3" key="1">
    <citation type="submission" date="2022-05" db="EMBL/GenBank/DDBJ databases">
        <authorList>
            <consortium name="Genoscope - CEA"/>
            <person name="William W."/>
        </authorList>
    </citation>
    <scope>NUCLEOTIDE SEQUENCE [LARGE SCALE GENOMIC DNA]</scope>
</reference>
<dbReference type="InterPro" id="IPR011029">
    <property type="entry name" value="DEATH-like_dom_sf"/>
</dbReference>
<feature type="compositionally biased region" description="Low complexity" evidence="1">
    <location>
        <begin position="223"/>
        <end position="234"/>
    </location>
</feature>
<proteinExistence type="predicted"/>
<feature type="compositionally biased region" description="Basic and acidic residues" evidence="1">
    <location>
        <begin position="292"/>
        <end position="308"/>
    </location>
</feature>
<protein>
    <submittedName>
        <fullName evidence="2">Uncharacterized protein</fullName>
    </submittedName>
</protein>
<dbReference type="EMBL" id="CALNXJ010000057">
    <property type="protein sequence ID" value="CAH3155234.1"/>
    <property type="molecule type" value="Genomic_DNA"/>
</dbReference>
<feature type="compositionally biased region" description="Polar residues" evidence="1">
    <location>
        <begin position="248"/>
        <end position="261"/>
    </location>
</feature>
<dbReference type="Proteomes" id="UP001159428">
    <property type="component" value="Unassembled WGS sequence"/>
</dbReference>
<comment type="caution">
    <text evidence="2">The sequence shown here is derived from an EMBL/GenBank/DDBJ whole genome shotgun (WGS) entry which is preliminary data.</text>
</comment>
<evidence type="ECO:0000256" key="1">
    <source>
        <dbReference type="SAM" id="MobiDB-lite"/>
    </source>
</evidence>
<evidence type="ECO:0000313" key="3">
    <source>
        <dbReference type="Proteomes" id="UP001159428"/>
    </source>
</evidence>
<feature type="region of interest" description="Disordered" evidence="1">
    <location>
        <begin position="219"/>
        <end position="316"/>
    </location>
</feature>